<evidence type="ECO:0000256" key="2">
    <source>
        <dbReference type="ARBA" id="ARBA00022801"/>
    </source>
</evidence>
<dbReference type="Gene3D" id="3.10.350.10">
    <property type="entry name" value="LysM domain"/>
    <property type="match status" value="2"/>
</dbReference>
<sequence length="343" mass="36352">MGAKLVKAAVAFLLIFVTVFTFSPADIEAASSKLVSKGNTNEKVVALTFDDGADGTNVNKILNTLETHKVKATFFLTGTGMNHHPQRIKNITAKGHQIGNHSYTHKDFTKLTAAQIKSELNKTEALAKSITGKTTKPIFRAPFGYTNAAVLSAVGNAGYTHTLHWNIDTIDWRGLSKTEVTNKVVNNIVPGSIVLMHTGAGAPGTPAALPDIIKKLKAKGYKFVTVSEMLKLQPSQSSGKTYTVKAGDTLSSIAAKNKTTVAKLAALNNIKNVNVLKVGQKLKLSGTAAAPSAPSAGTTYTVKAGDTLYSIAAKYKTTVSRLVSVNKLSNPNKISVGQKLKMS</sequence>
<dbReference type="RefSeq" id="WP_147805221.1">
    <property type="nucleotide sequence ID" value="NZ_CP144914.1"/>
</dbReference>
<dbReference type="CDD" id="cd10917">
    <property type="entry name" value="CE4_NodB_like_6s_7s"/>
    <property type="match status" value="1"/>
</dbReference>
<keyword evidence="2" id="KW-0378">Hydrolase</keyword>
<feature type="signal peptide" evidence="3">
    <location>
        <begin position="1"/>
        <end position="25"/>
    </location>
</feature>
<reference evidence="6 7" key="1">
    <citation type="submission" date="2024-01" db="EMBL/GenBank/DDBJ databases">
        <title>Complete Genome Sequence of Alkalicoccus halolimnae BZ-SZ-XJ29T, a Moderately Halophilic Bacterium Isolated from a Salt Lake.</title>
        <authorList>
            <person name="Zhao B."/>
        </authorList>
    </citation>
    <scope>NUCLEOTIDE SEQUENCE [LARGE SCALE GENOMIC DNA]</scope>
    <source>
        <strain evidence="6 7">BZ-SZ-XJ29</strain>
    </source>
</reference>
<name>A0A5C7F332_9BACI</name>
<feature type="chain" id="PRO_5044096788" evidence="3">
    <location>
        <begin position="26"/>
        <end position="343"/>
    </location>
</feature>
<dbReference type="SMART" id="SM00257">
    <property type="entry name" value="LysM"/>
    <property type="match status" value="2"/>
</dbReference>
<feature type="domain" description="LysM" evidence="5">
    <location>
        <begin position="298"/>
        <end position="342"/>
    </location>
</feature>
<dbReference type="GO" id="GO:0016020">
    <property type="term" value="C:membrane"/>
    <property type="evidence" value="ECO:0007669"/>
    <property type="project" value="TreeGrafter"/>
</dbReference>
<dbReference type="EMBL" id="CP144914">
    <property type="protein sequence ID" value="WWD79073.1"/>
    <property type="molecule type" value="Genomic_DNA"/>
</dbReference>
<dbReference type="GO" id="GO:0016810">
    <property type="term" value="F:hydrolase activity, acting on carbon-nitrogen (but not peptide) bonds"/>
    <property type="evidence" value="ECO:0007669"/>
    <property type="project" value="InterPro"/>
</dbReference>
<dbReference type="PANTHER" id="PTHR10587">
    <property type="entry name" value="GLYCOSYL TRANSFERASE-RELATED"/>
    <property type="match status" value="1"/>
</dbReference>
<dbReference type="GO" id="GO:0005975">
    <property type="term" value="P:carbohydrate metabolic process"/>
    <property type="evidence" value="ECO:0007669"/>
    <property type="project" value="InterPro"/>
</dbReference>
<dbReference type="OrthoDB" id="9812065at2"/>
<dbReference type="InterPro" id="IPR036779">
    <property type="entry name" value="LysM_dom_sf"/>
</dbReference>
<evidence type="ECO:0000256" key="3">
    <source>
        <dbReference type="SAM" id="SignalP"/>
    </source>
</evidence>
<evidence type="ECO:0000256" key="1">
    <source>
        <dbReference type="ARBA" id="ARBA00022723"/>
    </source>
</evidence>
<dbReference type="PROSITE" id="PS51782">
    <property type="entry name" value="LYSM"/>
    <property type="match status" value="2"/>
</dbReference>
<dbReference type="Pfam" id="PF01476">
    <property type="entry name" value="LysM"/>
    <property type="match status" value="2"/>
</dbReference>
<dbReference type="CDD" id="cd00118">
    <property type="entry name" value="LysM"/>
    <property type="match status" value="2"/>
</dbReference>
<dbReference type="Proteomes" id="UP000321816">
    <property type="component" value="Chromosome"/>
</dbReference>
<dbReference type="AlphaFoldDB" id="A0A5C7F332"/>
<evidence type="ECO:0000259" key="4">
    <source>
        <dbReference type="PROSITE" id="PS51677"/>
    </source>
</evidence>
<evidence type="ECO:0000259" key="5">
    <source>
        <dbReference type="PROSITE" id="PS51782"/>
    </source>
</evidence>
<dbReference type="InterPro" id="IPR050248">
    <property type="entry name" value="Polysacc_deacetylase_ArnD"/>
</dbReference>
<feature type="domain" description="NodB homology" evidence="4">
    <location>
        <begin position="43"/>
        <end position="224"/>
    </location>
</feature>
<keyword evidence="1" id="KW-0479">Metal-binding</keyword>
<dbReference type="InterPro" id="IPR002509">
    <property type="entry name" value="NODB_dom"/>
</dbReference>
<accession>A0A5C7F332</accession>
<dbReference type="PANTHER" id="PTHR10587:SF133">
    <property type="entry name" value="CHITIN DEACETYLASE 1-RELATED"/>
    <property type="match status" value="1"/>
</dbReference>
<evidence type="ECO:0000313" key="6">
    <source>
        <dbReference type="EMBL" id="WWD79073.1"/>
    </source>
</evidence>
<keyword evidence="7" id="KW-1185">Reference proteome</keyword>
<dbReference type="KEGG" id="ahal:FTX54_011650"/>
<dbReference type="Pfam" id="PF01522">
    <property type="entry name" value="Polysacc_deac_1"/>
    <property type="match status" value="1"/>
</dbReference>
<dbReference type="InterPro" id="IPR018392">
    <property type="entry name" value="LysM"/>
</dbReference>
<proteinExistence type="predicted"/>
<dbReference type="GO" id="GO:0046872">
    <property type="term" value="F:metal ion binding"/>
    <property type="evidence" value="ECO:0007669"/>
    <property type="project" value="UniProtKB-KW"/>
</dbReference>
<keyword evidence="3" id="KW-0732">Signal</keyword>
<dbReference type="InterPro" id="IPR011330">
    <property type="entry name" value="Glyco_hydro/deAcase_b/a-brl"/>
</dbReference>
<dbReference type="PROSITE" id="PS51677">
    <property type="entry name" value="NODB"/>
    <property type="match status" value="1"/>
</dbReference>
<protein>
    <submittedName>
        <fullName evidence="6">LysM peptidoglycan-binding domain-containing protein</fullName>
    </submittedName>
</protein>
<dbReference type="Gene3D" id="3.20.20.370">
    <property type="entry name" value="Glycoside hydrolase/deacetylase"/>
    <property type="match status" value="1"/>
</dbReference>
<evidence type="ECO:0000313" key="7">
    <source>
        <dbReference type="Proteomes" id="UP000321816"/>
    </source>
</evidence>
<dbReference type="SUPFAM" id="SSF54106">
    <property type="entry name" value="LysM domain"/>
    <property type="match status" value="2"/>
</dbReference>
<feature type="domain" description="LysM" evidence="5">
    <location>
        <begin position="240"/>
        <end position="284"/>
    </location>
</feature>
<gene>
    <name evidence="6" type="ORF">FTX54_011650</name>
</gene>
<dbReference type="SUPFAM" id="SSF88713">
    <property type="entry name" value="Glycoside hydrolase/deacetylase"/>
    <property type="match status" value="1"/>
</dbReference>
<organism evidence="6 7">
    <name type="scientific">Alkalicoccus halolimnae</name>
    <dbReference type="NCBI Taxonomy" id="1667239"/>
    <lineage>
        <taxon>Bacteria</taxon>
        <taxon>Bacillati</taxon>
        <taxon>Bacillota</taxon>
        <taxon>Bacilli</taxon>
        <taxon>Bacillales</taxon>
        <taxon>Bacillaceae</taxon>
        <taxon>Alkalicoccus</taxon>
    </lineage>
</organism>